<dbReference type="Pfam" id="PF08492">
    <property type="entry name" value="SRP72"/>
    <property type="match status" value="1"/>
</dbReference>
<dbReference type="SMART" id="SM00028">
    <property type="entry name" value="TPR"/>
    <property type="match status" value="2"/>
</dbReference>
<dbReference type="Pfam" id="PF13174">
    <property type="entry name" value="TPR_6"/>
    <property type="match status" value="1"/>
</dbReference>
<evidence type="ECO:0000256" key="6">
    <source>
        <dbReference type="ARBA" id="ARBA00022737"/>
    </source>
</evidence>
<organism evidence="15 16">
    <name type="scientific">Ciona intestinalis</name>
    <name type="common">Transparent sea squirt</name>
    <name type="synonym">Ascidia intestinalis</name>
    <dbReference type="NCBI Taxonomy" id="7719"/>
    <lineage>
        <taxon>Eukaryota</taxon>
        <taxon>Metazoa</taxon>
        <taxon>Chordata</taxon>
        <taxon>Tunicata</taxon>
        <taxon>Ascidiacea</taxon>
        <taxon>Phlebobranchia</taxon>
        <taxon>Cionidae</taxon>
        <taxon>Ciona</taxon>
    </lineage>
</organism>
<keyword evidence="7 12" id="KW-0802">TPR repeat</keyword>
<dbReference type="InterPro" id="IPR019734">
    <property type="entry name" value="TPR_rpt"/>
</dbReference>
<feature type="compositionally biased region" description="Basic residues" evidence="13">
    <location>
        <begin position="606"/>
        <end position="617"/>
    </location>
</feature>
<feature type="compositionally biased region" description="Gly residues" evidence="13">
    <location>
        <begin position="618"/>
        <end position="627"/>
    </location>
</feature>
<feature type="compositionally biased region" description="Basic and acidic residues" evidence="13">
    <location>
        <begin position="593"/>
        <end position="605"/>
    </location>
</feature>
<feature type="region of interest" description="Disordered" evidence="13">
    <location>
        <begin position="573"/>
        <end position="694"/>
    </location>
</feature>
<dbReference type="InParanoid" id="F6QHG7"/>
<dbReference type="GO" id="GO:0008312">
    <property type="term" value="F:7S RNA binding"/>
    <property type="evidence" value="ECO:0000318"/>
    <property type="project" value="GO_Central"/>
</dbReference>
<keyword evidence="16" id="KW-1185">Reference proteome</keyword>
<keyword evidence="6" id="KW-0677">Repeat</keyword>
<name>F6QHG7_CIOIN</name>
<reference evidence="15" key="3">
    <citation type="submission" date="2025-09" db="UniProtKB">
        <authorList>
            <consortium name="Ensembl"/>
        </authorList>
    </citation>
    <scope>IDENTIFICATION</scope>
</reference>
<comment type="subcellular location">
    <subcellularLocation>
        <location evidence="2 11">Cytoplasm</location>
    </subcellularLocation>
    <subcellularLocation>
        <location evidence="1">Endoplasmic reticulum</location>
    </subcellularLocation>
</comment>
<evidence type="ECO:0000256" key="2">
    <source>
        <dbReference type="ARBA" id="ARBA00004496"/>
    </source>
</evidence>
<comment type="similarity">
    <text evidence="3 11">Belongs to the SRP72 family.</text>
</comment>
<accession>F6QHG7</accession>
<evidence type="ECO:0000256" key="13">
    <source>
        <dbReference type="SAM" id="MobiDB-lite"/>
    </source>
</evidence>
<comment type="function">
    <text evidence="11">Component of the signal recognition particle (SRP) complex, a ribonucleoprotein complex that mediates the cotranslational targeting of secretory and membrane proteins to the endoplasmic reticulum (ER).</text>
</comment>
<reference evidence="15" key="2">
    <citation type="submission" date="2025-08" db="UniProtKB">
        <authorList>
            <consortium name="Ensembl"/>
        </authorList>
    </citation>
    <scope>IDENTIFICATION</scope>
</reference>
<feature type="compositionally biased region" description="Polar residues" evidence="13">
    <location>
        <begin position="659"/>
        <end position="668"/>
    </location>
</feature>
<dbReference type="PIRSF" id="PIRSF038922">
    <property type="entry name" value="SRP72"/>
    <property type="match status" value="1"/>
</dbReference>
<evidence type="ECO:0000259" key="14">
    <source>
        <dbReference type="Pfam" id="PF08492"/>
    </source>
</evidence>
<dbReference type="GO" id="GO:0005783">
    <property type="term" value="C:endoplasmic reticulum"/>
    <property type="evidence" value="ECO:0007669"/>
    <property type="project" value="UniProtKB-SubCell"/>
</dbReference>
<keyword evidence="9 11" id="KW-0733">Signal recognition particle</keyword>
<dbReference type="STRING" id="7719.ENSCINP00000004932"/>
<evidence type="ECO:0000256" key="4">
    <source>
        <dbReference type="ARBA" id="ARBA00018350"/>
    </source>
</evidence>
<evidence type="ECO:0000313" key="15">
    <source>
        <dbReference type="Ensembl" id="ENSCINP00000004932.3"/>
    </source>
</evidence>
<evidence type="ECO:0000256" key="5">
    <source>
        <dbReference type="ARBA" id="ARBA00022490"/>
    </source>
</evidence>
<keyword evidence="8" id="KW-0256">Endoplasmic reticulum</keyword>
<dbReference type="GO" id="GO:0006614">
    <property type="term" value="P:SRP-dependent cotranslational protein targeting to membrane"/>
    <property type="evidence" value="ECO:0000318"/>
    <property type="project" value="GO_Central"/>
</dbReference>
<keyword evidence="10 11" id="KW-0687">Ribonucleoprotein</keyword>
<gene>
    <name evidence="15" type="primary">LOC100182362</name>
</gene>
<feature type="compositionally biased region" description="Basic residues" evidence="13">
    <location>
        <begin position="670"/>
        <end position="694"/>
    </location>
</feature>
<evidence type="ECO:0000256" key="9">
    <source>
        <dbReference type="ARBA" id="ARBA00023135"/>
    </source>
</evidence>
<evidence type="ECO:0000256" key="3">
    <source>
        <dbReference type="ARBA" id="ARBA00007676"/>
    </source>
</evidence>
<evidence type="ECO:0000256" key="12">
    <source>
        <dbReference type="PROSITE-ProRule" id="PRU00339"/>
    </source>
</evidence>
<dbReference type="PANTHER" id="PTHR14094">
    <property type="entry name" value="SIGNAL RECOGNITION PARTICLE 72"/>
    <property type="match status" value="1"/>
</dbReference>
<feature type="repeat" description="TPR" evidence="12">
    <location>
        <begin position="227"/>
        <end position="260"/>
    </location>
</feature>
<dbReference type="Ensembl" id="ENSCINT00000004932.3">
    <property type="protein sequence ID" value="ENSCINP00000004932.3"/>
    <property type="gene ID" value="ENSCING00000002417.3"/>
</dbReference>
<dbReference type="OMA" id="NDMKVLA"/>
<dbReference type="InterPro" id="IPR026270">
    <property type="entry name" value="SRP72"/>
</dbReference>
<dbReference type="Proteomes" id="UP000008144">
    <property type="component" value="Unassembled WGS sequence"/>
</dbReference>
<dbReference type="HOGENOM" id="CLU_013808_1_0_1"/>
<dbReference type="GeneTree" id="ENSGT00390000013264"/>
<dbReference type="FunCoup" id="F6QHG7">
    <property type="interactions" value="579"/>
</dbReference>
<dbReference type="Gene3D" id="1.25.40.10">
    <property type="entry name" value="Tetratricopeptide repeat domain"/>
    <property type="match status" value="3"/>
</dbReference>
<dbReference type="FunFam" id="1.25.40.10:FF:000062">
    <property type="entry name" value="Signal recognition particle subunit SRP72"/>
    <property type="match status" value="1"/>
</dbReference>
<evidence type="ECO:0000256" key="11">
    <source>
        <dbReference type="PIRNR" id="PIRNR038922"/>
    </source>
</evidence>
<reference evidence="16" key="1">
    <citation type="journal article" date="2002" name="Science">
        <title>The draft genome of Ciona intestinalis: insights into chordate and vertebrate origins.</title>
        <authorList>
            <person name="Dehal P."/>
            <person name="Satou Y."/>
            <person name="Campbell R.K."/>
            <person name="Chapman J."/>
            <person name="Degnan B."/>
            <person name="De Tomaso A."/>
            <person name="Davidson B."/>
            <person name="Di Gregorio A."/>
            <person name="Gelpke M."/>
            <person name="Goodstein D.M."/>
            <person name="Harafuji N."/>
            <person name="Hastings K.E."/>
            <person name="Ho I."/>
            <person name="Hotta K."/>
            <person name="Huang W."/>
            <person name="Kawashima T."/>
            <person name="Lemaire P."/>
            <person name="Martinez D."/>
            <person name="Meinertzhagen I.A."/>
            <person name="Necula S."/>
            <person name="Nonaka M."/>
            <person name="Putnam N."/>
            <person name="Rash S."/>
            <person name="Saiga H."/>
            <person name="Satake M."/>
            <person name="Terry A."/>
            <person name="Yamada L."/>
            <person name="Wang H.G."/>
            <person name="Awazu S."/>
            <person name="Azumi K."/>
            <person name="Boore J."/>
            <person name="Branno M."/>
            <person name="Chin-Bow S."/>
            <person name="DeSantis R."/>
            <person name="Doyle S."/>
            <person name="Francino P."/>
            <person name="Keys D.N."/>
            <person name="Haga S."/>
            <person name="Hayashi H."/>
            <person name="Hino K."/>
            <person name="Imai K.S."/>
            <person name="Inaba K."/>
            <person name="Kano S."/>
            <person name="Kobayashi K."/>
            <person name="Kobayashi M."/>
            <person name="Lee B.I."/>
            <person name="Makabe K.W."/>
            <person name="Manohar C."/>
            <person name="Matassi G."/>
            <person name="Medina M."/>
            <person name="Mochizuki Y."/>
            <person name="Mount S."/>
            <person name="Morishita T."/>
            <person name="Miura S."/>
            <person name="Nakayama A."/>
            <person name="Nishizaka S."/>
            <person name="Nomoto H."/>
            <person name="Ohta F."/>
            <person name="Oishi K."/>
            <person name="Rigoutsos I."/>
            <person name="Sano M."/>
            <person name="Sasaki A."/>
            <person name="Sasakura Y."/>
            <person name="Shoguchi E."/>
            <person name="Shin-i T."/>
            <person name="Spagnuolo A."/>
            <person name="Stainier D."/>
            <person name="Suzuki M.M."/>
            <person name="Tassy O."/>
            <person name="Takatori N."/>
            <person name="Tokuoka M."/>
            <person name="Yagi K."/>
            <person name="Yoshizaki F."/>
            <person name="Wada S."/>
            <person name="Zhang C."/>
            <person name="Hyatt P.D."/>
            <person name="Larimer F."/>
            <person name="Detter C."/>
            <person name="Doggett N."/>
            <person name="Glavina T."/>
            <person name="Hawkins T."/>
            <person name="Richardson P."/>
            <person name="Lucas S."/>
            <person name="Kohara Y."/>
            <person name="Levine M."/>
            <person name="Satoh N."/>
            <person name="Rokhsar D.S."/>
        </authorList>
    </citation>
    <scope>NUCLEOTIDE SEQUENCE [LARGE SCALE GENOMIC DNA]</scope>
</reference>
<evidence type="ECO:0000256" key="1">
    <source>
        <dbReference type="ARBA" id="ARBA00004240"/>
    </source>
</evidence>
<dbReference type="InterPro" id="IPR013699">
    <property type="entry name" value="Signal_recog_part_SRP72_RNA-bd"/>
</dbReference>
<evidence type="ECO:0000256" key="10">
    <source>
        <dbReference type="ARBA" id="ARBA00023274"/>
    </source>
</evidence>
<evidence type="ECO:0000256" key="8">
    <source>
        <dbReference type="ARBA" id="ARBA00022824"/>
    </source>
</evidence>
<sequence>MANANPTNLVQLYTELNKFINISDYKQALKAANKIIHSKEGKEDVEAMHCKVVCMMQMNQFSEATKFIDATAEIKEFTHSVLVFEKAYCQYRLLHTEEALETISQVKDPDPRLLELKAQVLYKLGQYSEALIVYKNLIKECSDDYEEERMTNISAVHAALSSFDGVKTEMGFPIETYEQLYNKGCWLLGQDKVEEGRVTLVEAERVCREMFEDDPDVAEDEVDGEVSVIRVQLAYALQLQGKTDEALTIYNQVIRLRPTDIALVAVASNNIISINREQNVFDSRKKMKATVAPGLDNKLVPFQKKKINFNRALLFMYSNQWEACRKLLKSLHREHTDTNIPCLIQTAQIGREKGANKAVEYLKTYISEHSDPDLSPEVDLTDVKLCLVQLLMGSGNLSEACEVLESLGSLSYTPALVSCLVSLYGAQHEGEGKATKLMQRAIQWHKKNKSPPSIMTSLMWEASEYSLKHNDPKSAASVLEELLSLDPKNVKVLAKLIFAYSRFNPSKAHQASEDLPSLSDLSVHVDVDDLERNASRITPRYVKKQKEKDVVEVNVATSLVSEGTSNIEIIKTKKRKKKKNPKPQNFRENYTPDDERWLPLRERSYYKGRRKDRKKGGVGKGTQGGANTGVADVYDMSHKTSAAVAPNSPKPGSTGSGSHGNTPINSPKPTHVKGVKGKKSGGGGKKKKKGKGGW</sequence>
<protein>
    <recommendedName>
        <fullName evidence="4 11">Signal recognition particle subunit SRP72</fullName>
    </recommendedName>
</protein>
<dbReference type="InterPro" id="IPR011990">
    <property type="entry name" value="TPR-like_helical_dom_sf"/>
</dbReference>
<keyword evidence="5 11" id="KW-0963">Cytoplasm</keyword>
<evidence type="ECO:0000256" key="7">
    <source>
        <dbReference type="ARBA" id="ARBA00022803"/>
    </source>
</evidence>
<dbReference type="AlphaFoldDB" id="F6QHG7"/>
<dbReference type="Pfam" id="PF17004">
    <property type="entry name" value="SRP_TPR_like"/>
    <property type="match status" value="1"/>
</dbReference>
<dbReference type="FunFam" id="1.25.40.10:FF:000191">
    <property type="entry name" value="Signal recognition particle subunit SRP72"/>
    <property type="match status" value="1"/>
</dbReference>
<dbReference type="PANTHER" id="PTHR14094:SF9">
    <property type="entry name" value="SIGNAL RECOGNITION PARTICLE SUBUNIT SRP72"/>
    <property type="match status" value="1"/>
</dbReference>
<evidence type="ECO:0000313" key="16">
    <source>
        <dbReference type="Proteomes" id="UP000008144"/>
    </source>
</evidence>
<dbReference type="InterPro" id="IPR031545">
    <property type="entry name" value="SRP72_TPR-like"/>
</dbReference>
<proteinExistence type="inferred from homology"/>
<dbReference type="PROSITE" id="PS50005">
    <property type="entry name" value="TPR"/>
    <property type="match status" value="1"/>
</dbReference>
<dbReference type="SUPFAM" id="SSF48452">
    <property type="entry name" value="TPR-like"/>
    <property type="match status" value="2"/>
</dbReference>
<dbReference type="GO" id="GO:0005786">
    <property type="term" value="C:signal recognition particle, endoplasmic reticulum targeting"/>
    <property type="evidence" value="ECO:0000318"/>
    <property type="project" value="GO_Central"/>
</dbReference>
<feature type="domain" description="Signal recognition particle SRP72 subunit RNA-binding" evidence="14">
    <location>
        <begin position="561"/>
        <end position="607"/>
    </location>
</feature>